<gene>
    <name evidence="8" type="ORF">PG991_014039</name>
</gene>
<accession>A0ABR1R8H3</accession>
<evidence type="ECO:0000259" key="7">
    <source>
        <dbReference type="PROSITE" id="PS00463"/>
    </source>
</evidence>
<evidence type="ECO:0000313" key="8">
    <source>
        <dbReference type="EMBL" id="KAK8001817.1"/>
    </source>
</evidence>
<dbReference type="Proteomes" id="UP001396898">
    <property type="component" value="Unassembled WGS sequence"/>
</dbReference>
<dbReference type="InterPro" id="IPR001138">
    <property type="entry name" value="Zn2Cys6_DnaBD"/>
</dbReference>
<dbReference type="PANTHER" id="PTHR31845">
    <property type="entry name" value="FINGER DOMAIN PROTEIN, PUTATIVE-RELATED"/>
    <property type="match status" value="1"/>
</dbReference>
<dbReference type="InterPro" id="IPR051089">
    <property type="entry name" value="prtT"/>
</dbReference>
<comment type="subcellular location">
    <subcellularLocation>
        <location evidence="1">Nucleus</location>
    </subcellularLocation>
</comment>
<evidence type="ECO:0000256" key="1">
    <source>
        <dbReference type="ARBA" id="ARBA00004123"/>
    </source>
</evidence>
<evidence type="ECO:0000256" key="4">
    <source>
        <dbReference type="ARBA" id="ARBA00023163"/>
    </source>
</evidence>
<dbReference type="CDD" id="cd12148">
    <property type="entry name" value="fungal_TF_MHR"/>
    <property type="match status" value="1"/>
</dbReference>
<feature type="region of interest" description="Disordered" evidence="6">
    <location>
        <begin position="147"/>
        <end position="168"/>
    </location>
</feature>
<keyword evidence="2" id="KW-0805">Transcription regulation</keyword>
<proteinExistence type="predicted"/>
<dbReference type="InterPro" id="IPR036864">
    <property type="entry name" value="Zn2-C6_fun-type_DNA-bd_sf"/>
</dbReference>
<evidence type="ECO:0000256" key="6">
    <source>
        <dbReference type="SAM" id="MobiDB-lite"/>
    </source>
</evidence>
<comment type="caution">
    <text evidence="8">The sequence shown here is derived from an EMBL/GenBank/DDBJ whole genome shotgun (WGS) entry which is preliminary data.</text>
</comment>
<dbReference type="EMBL" id="JAQQWI010000018">
    <property type="protein sequence ID" value="KAK8001817.1"/>
    <property type="molecule type" value="Genomic_DNA"/>
</dbReference>
<dbReference type="Gene3D" id="4.10.240.10">
    <property type="entry name" value="Zn(2)-C6 fungal-type DNA-binding domain"/>
    <property type="match status" value="1"/>
</dbReference>
<protein>
    <recommendedName>
        <fullName evidence="7">Zn(2)-C6 fungal-type domain-containing protein</fullName>
    </recommendedName>
</protein>
<organism evidence="8 9">
    <name type="scientific">Apiospora marii</name>
    <dbReference type="NCBI Taxonomy" id="335849"/>
    <lineage>
        <taxon>Eukaryota</taxon>
        <taxon>Fungi</taxon>
        <taxon>Dikarya</taxon>
        <taxon>Ascomycota</taxon>
        <taxon>Pezizomycotina</taxon>
        <taxon>Sordariomycetes</taxon>
        <taxon>Xylariomycetidae</taxon>
        <taxon>Amphisphaeriales</taxon>
        <taxon>Apiosporaceae</taxon>
        <taxon>Apiospora</taxon>
    </lineage>
</organism>
<evidence type="ECO:0000256" key="3">
    <source>
        <dbReference type="ARBA" id="ARBA00023125"/>
    </source>
</evidence>
<keyword evidence="4" id="KW-0804">Transcription</keyword>
<evidence type="ECO:0000256" key="2">
    <source>
        <dbReference type="ARBA" id="ARBA00023015"/>
    </source>
</evidence>
<feature type="domain" description="Zn(2)-C6 fungal-type" evidence="7">
    <location>
        <begin position="22"/>
        <end position="51"/>
    </location>
</feature>
<keyword evidence="5" id="KW-0539">Nucleus</keyword>
<evidence type="ECO:0000313" key="9">
    <source>
        <dbReference type="Proteomes" id="UP001396898"/>
    </source>
</evidence>
<dbReference type="SUPFAM" id="SSF57701">
    <property type="entry name" value="Zn2/Cys6 DNA-binding domain"/>
    <property type="match status" value="1"/>
</dbReference>
<reference evidence="8 9" key="1">
    <citation type="submission" date="2023-01" db="EMBL/GenBank/DDBJ databases">
        <title>Analysis of 21 Apiospora genomes using comparative genomics revels a genus with tremendous synthesis potential of carbohydrate active enzymes and secondary metabolites.</title>
        <authorList>
            <person name="Sorensen T."/>
        </authorList>
    </citation>
    <scope>NUCLEOTIDE SEQUENCE [LARGE SCALE GENOMIC DNA]</scope>
    <source>
        <strain evidence="8 9">CBS 20057</strain>
    </source>
</reference>
<name>A0ABR1R8H3_9PEZI</name>
<keyword evidence="3" id="KW-0238">DNA-binding</keyword>
<keyword evidence="9" id="KW-1185">Reference proteome</keyword>
<feature type="region of interest" description="Disordered" evidence="6">
    <location>
        <begin position="629"/>
        <end position="663"/>
    </location>
</feature>
<feature type="compositionally biased region" description="Gly residues" evidence="6">
    <location>
        <begin position="629"/>
        <end position="653"/>
    </location>
</feature>
<dbReference type="PROSITE" id="PS00463">
    <property type="entry name" value="ZN2_CY6_FUNGAL_1"/>
    <property type="match status" value="1"/>
</dbReference>
<dbReference type="PANTHER" id="PTHR31845:SF32">
    <property type="entry name" value="MISCELLANEOUS ZN(II)2CYS6 TRANSCRIPTION FACTOR (EUROFUNG)-RELATED"/>
    <property type="match status" value="1"/>
</dbReference>
<sequence>MDPVPMQHQSSKQTQSVPYGQACSNCSHAKCRCIPQSNGVCERCQRLKKECTPAPNVRKRKPKTPTSTSKRARIEEKLDDLVSLLQSQNAAKALTDLGGSGRASVSSPASQPWAPASVVTDGELGCPAGGLPSASLSSCAIPGPEVSSLRGSGLPPHHAASYDTPESLTDPNDIGGLSRAEAEEVLQTFRTKRLRHFPILYIPLEVSAAEFQREHPFLWLAIRAVCSQSVKEQNILADRIRQIIAKRTIVDCDRDLDMLQGLLVFLGWCAYFSYGKPFLCNRGLSAMADPCLYTAMCNMAISVAFDLRITRPAREDMIAHPYMNCFTAYTWRHGPKGLNIPPPSNETRRALLACFIICTNICSFMKFDVVQWSPPLTDCMTRLAESHETPADEVLIALAKIAKVSEDVARNFKGPEDREKSVSPSIFVKAFLDSLEQVKQGFAPEVIQNGEQNMHQFLAANILLIFKQTEVVTTNLRSTRILIYELAISHPPPAVYSGFEYRRIEYLHACLQATKEYLDNFSMLDAGSIPVCCCSSVLFHFACTMKVLYRLLLLDDPGWDRVNARKEVDIIYYLERAAEKFEQAHRVAGIDNDDSEGDLFKRGGVALRLTIPTWRAALDQISGEAGGGAGGMAQGGGVGGQPGGSAGVGGGSGAPLSGHHPGDTMLMESMEDHWLSEMFLTWEGS</sequence>
<evidence type="ECO:0000256" key="5">
    <source>
        <dbReference type="ARBA" id="ARBA00023242"/>
    </source>
</evidence>